<dbReference type="RefSeq" id="WP_350413898.1">
    <property type="nucleotide sequence ID" value="NZ_JBEOKT010000020.1"/>
</dbReference>
<proteinExistence type="predicted"/>
<dbReference type="PROSITE" id="PS51729">
    <property type="entry name" value="GNAT_YJDJ"/>
    <property type="match status" value="1"/>
</dbReference>
<dbReference type="PANTHER" id="PTHR31435">
    <property type="entry name" value="PROTEIN NATD1"/>
    <property type="match status" value="1"/>
</dbReference>
<keyword evidence="3" id="KW-1185">Reference proteome</keyword>
<protein>
    <submittedName>
        <fullName evidence="2">GNAT family N-acetyltransferase</fullName>
        <ecNumber evidence="2">2.3.1.-</ecNumber>
    </submittedName>
</protein>
<dbReference type="Pfam" id="PF14542">
    <property type="entry name" value="Acetyltransf_CG"/>
    <property type="match status" value="1"/>
</dbReference>
<name>A0ABV1RXX2_9BACT</name>
<gene>
    <name evidence="2" type="ORF">ABS362_16865</name>
</gene>
<accession>A0ABV1RXX2</accession>
<keyword evidence="2" id="KW-0808">Transferase</keyword>
<sequence length="98" mass="11340">MEIEVKDNSAQHRFETTIEGQTAFIDYKLRPGVMTVLHTEVPKVLEGRGIAGTITKYVLDYIATNNLQLVPICPYMRSYLKNHPEYHYLVKKEDIKTI</sequence>
<dbReference type="PANTHER" id="PTHR31435:SF10">
    <property type="entry name" value="BSR4717 PROTEIN"/>
    <property type="match status" value="1"/>
</dbReference>
<dbReference type="SUPFAM" id="SSF55729">
    <property type="entry name" value="Acyl-CoA N-acyltransferases (Nat)"/>
    <property type="match status" value="1"/>
</dbReference>
<keyword evidence="2" id="KW-0012">Acyltransferase</keyword>
<dbReference type="Gene3D" id="3.40.630.30">
    <property type="match status" value="1"/>
</dbReference>
<feature type="domain" description="N-acetyltransferase" evidence="1">
    <location>
        <begin position="6"/>
        <end position="91"/>
    </location>
</feature>
<dbReference type="InterPro" id="IPR045057">
    <property type="entry name" value="Gcn5-rel_NAT"/>
</dbReference>
<dbReference type="EMBL" id="JBEOKT010000020">
    <property type="protein sequence ID" value="MER2999225.1"/>
    <property type="molecule type" value="Genomic_DNA"/>
</dbReference>
<dbReference type="EC" id="2.3.1.-" evidence="2"/>
<dbReference type="InterPro" id="IPR031165">
    <property type="entry name" value="GNAT_YJDJ"/>
</dbReference>
<evidence type="ECO:0000259" key="1">
    <source>
        <dbReference type="PROSITE" id="PS51729"/>
    </source>
</evidence>
<dbReference type="InterPro" id="IPR016181">
    <property type="entry name" value="Acyl_CoA_acyltransferase"/>
</dbReference>
<comment type="caution">
    <text evidence="2">The sequence shown here is derived from an EMBL/GenBank/DDBJ whole genome shotgun (WGS) entry which is preliminary data.</text>
</comment>
<reference evidence="2 3" key="1">
    <citation type="submission" date="2024-06" db="EMBL/GenBank/DDBJ databases">
        <title>Pontibacter populi HYL7-15.</title>
        <authorList>
            <person name="Kim M.K."/>
        </authorList>
    </citation>
    <scope>NUCLEOTIDE SEQUENCE [LARGE SCALE GENOMIC DNA]</scope>
    <source>
        <strain evidence="2 3">HYL7-15</strain>
    </source>
</reference>
<dbReference type="Proteomes" id="UP001476807">
    <property type="component" value="Unassembled WGS sequence"/>
</dbReference>
<evidence type="ECO:0000313" key="2">
    <source>
        <dbReference type="EMBL" id="MER2999225.1"/>
    </source>
</evidence>
<organism evidence="2 3">
    <name type="scientific">Pontibacter populi</name>
    <dbReference type="NCBI Taxonomy" id="890055"/>
    <lineage>
        <taxon>Bacteria</taxon>
        <taxon>Pseudomonadati</taxon>
        <taxon>Bacteroidota</taxon>
        <taxon>Cytophagia</taxon>
        <taxon>Cytophagales</taxon>
        <taxon>Hymenobacteraceae</taxon>
        <taxon>Pontibacter</taxon>
    </lineage>
</organism>
<dbReference type="GO" id="GO:0016746">
    <property type="term" value="F:acyltransferase activity"/>
    <property type="evidence" value="ECO:0007669"/>
    <property type="project" value="UniProtKB-KW"/>
</dbReference>
<evidence type="ECO:0000313" key="3">
    <source>
        <dbReference type="Proteomes" id="UP001476807"/>
    </source>
</evidence>